<evidence type="ECO:0000313" key="1">
    <source>
        <dbReference type="EMBL" id="KAK1131890.1"/>
    </source>
</evidence>
<reference evidence="1" key="1">
    <citation type="submission" date="2021-10" db="EMBL/GenBank/DDBJ databases">
        <title>Melipona bicolor Genome sequencing and assembly.</title>
        <authorList>
            <person name="Araujo N.S."/>
            <person name="Arias M.C."/>
        </authorList>
    </citation>
    <scope>NUCLEOTIDE SEQUENCE</scope>
    <source>
        <strain evidence="1">USP_2M_L1-L4_2017</strain>
        <tissue evidence="1">Whole body</tissue>
    </source>
</reference>
<comment type="caution">
    <text evidence="1">The sequence shown here is derived from an EMBL/GenBank/DDBJ whole genome shotgun (WGS) entry which is preliminary data.</text>
</comment>
<dbReference type="Proteomes" id="UP001177670">
    <property type="component" value="Unassembled WGS sequence"/>
</dbReference>
<evidence type="ECO:0000313" key="2">
    <source>
        <dbReference type="Proteomes" id="UP001177670"/>
    </source>
</evidence>
<sequence length="145" mass="17043">MTNEAFCLLFKSYGSREIHTDLIRQVEFILQRESKGLQPMGDLLVYLSQITLAQISRTTFIHRRSFRKEGNLGAKALSLRNMHYWSVENLWSFRWIGRQRLDSKCLVQVELLDLTFINGTQTGQSYTKFFKDELGRFIRRSVTTV</sequence>
<name>A0AA40G6A9_9HYME</name>
<proteinExistence type="predicted"/>
<accession>A0AA40G6A9</accession>
<dbReference type="EMBL" id="JAHYIQ010000005">
    <property type="protein sequence ID" value="KAK1131890.1"/>
    <property type="molecule type" value="Genomic_DNA"/>
</dbReference>
<dbReference type="AlphaFoldDB" id="A0AA40G6A9"/>
<gene>
    <name evidence="1" type="ORF">K0M31_016038</name>
</gene>
<organism evidence="1 2">
    <name type="scientific">Melipona bicolor</name>
    <dbReference type="NCBI Taxonomy" id="60889"/>
    <lineage>
        <taxon>Eukaryota</taxon>
        <taxon>Metazoa</taxon>
        <taxon>Ecdysozoa</taxon>
        <taxon>Arthropoda</taxon>
        <taxon>Hexapoda</taxon>
        <taxon>Insecta</taxon>
        <taxon>Pterygota</taxon>
        <taxon>Neoptera</taxon>
        <taxon>Endopterygota</taxon>
        <taxon>Hymenoptera</taxon>
        <taxon>Apocrita</taxon>
        <taxon>Aculeata</taxon>
        <taxon>Apoidea</taxon>
        <taxon>Anthophila</taxon>
        <taxon>Apidae</taxon>
        <taxon>Melipona</taxon>
    </lineage>
</organism>
<keyword evidence="2" id="KW-1185">Reference proteome</keyword>
<protein>
    <submittedName>
        <fullName evidence="1">Uncharacterized protein</fullName>
    </submittedName>
</protein>